<gene>
    <name evidence="2" type="ORF">ACFQT0_27775</name>
    <name evidence="3" type="ORF">ACFQT0_28595</name>
</gene>
<name>A0ABW2UB83_9BACT</name>
<accession>A0ABW2UB83</accession>
<comment type="caution">
    <text evidence="2">The sequence shown here is derived from an EMBL/GenBank/DDBJ whole genome shotgun (WGS) entry which is preliminary data.</text>
</comment>
<dbReference type="Pfam" id="PF21956">
    <property type="entry name" value="DUF6922"/>
    <property type="match status" value="1"/>
</dbReference>
<feature type="domain" description="DUF6922" evidence="1">
    <location>
        <begin position="2"/>
        <end position="51"/>
    </location>
</feature>
<dbReference type="InterPro" id="IPR053830">
    <property type="entry name" value="DUF6922"/>
</dbReference>
<protein>
    <submittedName>
        <fullName evidence="2">DUF6922 domain-containing protein</fullName>
    </submittedName>
</protein>
<reference evidence="2" key="1">
    <citation type="journal article" date="2014" name="Int. J. Syst. Evol. Microbiol.">
        <title>Complete genome of a new Firmicutes species belonging to the dominant human colonic microbiota ('Ruminococcus bicirculans') reveals two chromosomes and a selective capacity to utilize plant glucans.</title>
        <authorList>
            <consortium name="NISC Comparative Sequencing Program"/>
            <person name="Wegmann U."/>
            <person name="Louis P."/>
            <person name="Goesmann A."/>
            <person name="Henrissat B."/>
            <person name="Duncan S.H."/>
            <person name="Flint H.J."/>
        </authorList>
    </citation>
    <scope>NUCLEOTIDE SEQUENCE</scope>
    <source>
        <strain evidence="2">JCM 19635</strain>
    </source>
</reference>
<dbReference type="RefSeq" id="WP_380206464.1">
    <property type="nucleotide sequence ID" value="NZ_JBHTEK010000004.1"/>
</dbReference>
<dbReference type="Proteomes" id="UP001596513">
    <property type="component" value="Unassembled WGS sequence"/>
</dbReference>
<evidence type="ECO:0000313" key="3">
    <source>
        <dbReference type="EMBL" id="MFC7670909.1"/>
    </source>
</evidence>
<evidence type="ECO:0000313" key="4">
    <source>
        <dbReference type="Proteomes" id="UP001596513"/>
    </source>
</evidence>
<reference evidence="4" key="2">
    <citation type="journal article" date="2019" name="Int. J. Syst. Evol. Microbiol.">
        <title>The Global Catalogue of Microorganisms (GCM) 10K type strain sequencing project: providing services to taxonomists for standard genome sequencing and annotation.</title>
        <authorList>
            <consortium name="The Broad Institute Genomics Platform"/>
            <consortium name="The Broad Institute Genome Sequencing Center for Infectious Disease"/>
            <person name="Wu L."/>
            <person name="Ma J."/>
        </authorList>
    </citation>
    <scope>NUCLEOTIDE SEQUENCE [LARGE SCALE GENOMIC DNA]</scope>
    <source>
        <strain evidence="4">JCM 19635</strain>
    </source>
</reference>
<organism evidence="2 4">
    <name type="scientific">Hymenobacter humi</name>
    <dbReference type="NCBI Taxonomy" id="1411620"/>
    <lineage>
        <taxon>Bacteria</taxon>
        <taxon>Pseudomonadati</taxon>
        <taxon>Bacteroidota</taxon>
        <taxon>Cytophagia</taxon>
        <taxon>Cytophagales</taxon>
        <taxon>Hymenobacteraceae</taxon>
        <taxon>Hymenobacter</taxon>
    </lineage>
</organism>
<sequence length="91" mass="10089">MPTLLWDVAPESIDPLAMYSTIIERVIQRGSSDDWAAMLSYYGRAVVQQVVTSAPYLSDAAIAAVCQAFGLDKSQLRSFQRKQSILQTFNS</sequence>
<keyword evidence="4" id="KW-1185">Reference proteome</keyword>
<dbReference type="EMBL" id="JBHTEK010000004">
    <property type="protein sequence ID" value="MFC7670909.1"/>
    <property type="molecule type" value="Genomic_DNA"/>
</dbReference>
<evidence type="ECO:0000313" key="2">
    <source>
        <dbReference type="EMBL" id="MFC7670760.1"/>
    </source>
</evidence>
<evidence type="ECO:0000259" key="1">
    <source>
        <dbReference type="Pfam" id="PF21956"/>
    </source>
</evidence>
<reference evidence="2" key="3">
    <citation type="submission" date="2024-09" db="EMBL/GenBank/DDBJ databases">
        <authorList>
            <person name="Sun Q."/>
            <person name="Mori K."/>
        </authorList>
    </citation>
    <scope>NUCLEOTIDE SEQUENCE</scope>
    <source>
        <strain evidence="2">JCM 19635</strain>
    </source>
</reference>
<dbReference type="EMBL" id="JBHTEK010000004">
    <property type="protein sequence ID" value="MFC7670760.1"/>
    <property type="molecule type" value="Genomic_DNA"/>
</dbReference>
<proteinExistence type="predicted"/>